<reference evidence="3" key="1">
    <citation type="journal article" date="2019" name="Int. J. Syst. Evol. Microbiol.">
        <title>The Global Catalogue of Microorganisms (GCM) 10K type strain sequencing project: providing services to taxonomists for standard genome sequencing and annotation.</title>
        <authorList>
            <consortium name="The Broad Institute Genomics Platform"/>
            <consortium name="The Broad Institute Genome Sequencing Center for Infectious Disease"/>
            <person name="Wu L."/>
            <person name="Ma J."/>
        </authorList>
    </citation>
    <scope>NUCLEOTIDE SEQUENCE [LARGE SCALE GENOMIC DNA]</scope>
    <source>
        <strain evidence="3">CCUG 59685</strain>
    </source>
</reference>
<organism evidence="2 3">
    <name type="scientific">Methylophilus glucosoxydans</name>
    <dbReference type="NCBI Taxonomy" id="752553"/>
    <lineage>
        <taxon>Bacteria</taxon>
        <taxon>Pseudomonadati</taxon>
        <taxon>Pseudomonadota</taxon>
        <taxon>Betaproteobacteria</taxon>
        <taxon>Nitrosomonadales</taxon>
        <taxon>Methylophilaceae</taxon>
        <taxon>Methylophilus</taxon>
    </lineage>
</organism>
<sequence length="376" mass="44377">MIHSLTQKFPILNLWQPPFKHLLRLSILWVILVACTANVCNSFFIKWGFRDDSRYASLVGVIDGTAYQPYVYRSTVPRLADLAVQQIPEKKQEKLFERIISSDKLKNHFFHDVPAEEWTPRVALDYHLMYGLTLLSFLLTLIYLRKIFLHFSDNYSASILAVVLFSLIYPLTFKRGGYFYDFFELLGITVSTYYFLTDRKFLASILLMLTAFNKETAFVAAFGFFFLHAKDYPMQKRVAYFALQFIACFLIRQWIIAPYTGNTDSALHFHLLDNAKFWLNPVNYFKLSDFYTLGLFSPTLQHVLLFPWLAYWIRAGWQQMDDMLKRYTLGIFIPNLLLFLNFTTKDEFRNFSLSMIALYIILIHGFSNFRQWLDQK</sequence>
<feature type="transmembrane region" description="Helical" evidence="1">
    <location>
        <begin position="22"/>
        <end position="45"/>
    </location>
</feature>
<comment type="caution">
    <text evidence="2">The sequence shown here is derived from an EMBL/GenBank/DDBJ whole genome shotgun (WGS) entry which is preliminary data.</text>
</comment>
<feature type="transmembrane region" description="Helical" evidence="1">
    <location>
        <begin position="324"/>
        <end position="342"/>
    </location>
</feature>
<dbReference type="RefSeq" id="WP_275356938.1">
    <property type="nucleotide sequence ID" value="NZ_JBHTJW010000003.1"/>
</dbReference>
<accession>A0ABW3GLZ3</accession>
<feature type="transmembrane region" description="Helical" evidence="1">
    <location>
        <begin position="128"/>
        <end position="148"/>
    </location>
</feature>
<dbReference type="EMBL" id="JBHTJW010000003">
    <property type="protein sequence ID" value="MFD0930735.1"/>
    <property type="molecule type" value="Genomic_DNA"/>
</dbReference>
<keyword evidence="1" id="KW-0812">Transmembrane</keyword>
<evidence type="ECO:0008006" key="4">
    <source>
        <dbReference type="Google" id="ProtNLM"/>
    </source>
</evidence>
<feature type="transmembrane region" description="Helical" evidence="1">
    <location>
        <begin position="178"/>
        <end position="196"/>
    </location>
</feature>
<keyword evidence="3" id="KW-1185">Reference proteome</keyword>
<feature type="transmembrane region" description="Helical" evidence="1">
    <location>
        <begin position="154"/>
        <end position="171"/>
    </location>
</feature>
<feature type="transmembrane region" description="Helical" evidence="1">
    <location>
        <begin position="238"/>
        <end position="257"/>
    </location>
</feature>
<feature type="transmembrane region" description="Helical" evidence="1">
    <location>
        <begin position="348"/>
        <end position="366"/>
    </location>
</feature>
<feature type="transmembrane region" description="Helical" evidence="1">
    <location>
        <begin position="290"/>
        <end position="312"/>
    </location>
</feature>
<proteinExistence type="predicted"/>
<gene>
    <name evidence="2" type="ORF">ACFQ1T_13185</name>
</gene>
<dbReference type="Proteomes" id="UP001597106">
    <property type="component" value="Unassembled WGS sequence"/>
</dbReference>
<keyword evidence="1" id="KW-0472">Membrane</keyword>
<protein>
    <recommendedName>
        <fullName evidence="4">Glycosyltransferase RgtA/B/C/D-like domain-containing protein</fullName>
    </recommendedName>
</protein>
<evidence type="ECO:0000256" key="1">
    <source>
        <dbReference type="SAM" id="Phobius"/>
    </source>
</evidence>
<keyword evidence="1" id="KW-1133">Transmembrane helix</keyword>
<name>A0ABW3GLZ3_9PROT</name>
<evidence type="ECO:0000313" key="2">
    <source>
        <dbReference type="EMBL" id="MFD0930735.1"/>
    </source>
</evidence>
<evidence type="ECO:0000313" key="3">
    <source>
        <dbReference type="Proteomes" id="UP001597106"/>
    </source>
</evidence>
<feature type="transmembrane region" description="Helical" evidence="1">
    <location>
        <begin position="202"/>
        <end position="226"/>
    </location>
</feature>